<sequence>MAHRTHRITAACPIHCLKAVLSAMAYNRLALAYEAPFDPPRTVGDVLKLAQDDKLNEITGLGPRRISEIEAALVFAGLPYRHTDPP</sequence>
<evidence type="ECO:0000313" key="2">
    <source>
        <dbReference type="EMBL" id="SEG91041.1"/>
    </source>
</evidence>
<dbReference type="AlphaFoldDB" id="A0A1H6E0U7"/>
<feature type="signal peptide" evidence="1">
    <location>
        <begin position="1"/>
        <end position="25"/>
    </location>
</feature>
<dbReference type="Proteomes" id="UP000236723">
    <property type="component" value="Unassembled WGS sequence"/>
</dbReference>
<evidence type="ECO:0000256" key="1">
    <source>
        <dbReference type="SAM" id="SignalP"/>
    </source>
</evidence>
<dbReference type="Gene3D" id="1.10.150.20">
    <property type="entry name" value="5' to 3' exonuclease, C-terminal subdomain"/>
    <property type="match status" value="1"/>
</dbReference>
<dbReference type="EMBL" id="FNVO01000028">
    <property type="protein sequence ID" value="SEG91041.1"/>
    <property type="molecule type" value="Genomic_DNA"/>
</dbReference>
<feature type="chain" id="PRO_5038661122" description="RNA polymerase, alpha chain C terminal domain" evidence="1">
    <location>
        <begin position="26"/>
        <end position="86"/>
    </location>
</feature>
<evidence type="ECO:0000313" key="3">
    <source>
        <dbReference type="Proteomes" id="UP000236723"/>
    </source>
</evidence>
<protein>
    <recommendedName>
        <fullName evidence="4">RNA polymerase, alpha chain C terminal domain</fullName>
    </recommendedName>
</protein>
<organism evidence="2 3">
    <name type="scientific">Thermomonospora echinospora</name>
    <dbReference type="NCBI Taxonomy" id="1992"/>
    <lineage>
        <taxon>Bacteria</taxon>
        <taxon>Bacillati</taxon>
        <taxon>Actinomycetota</taxon>
        <taxon>Actinomycetes</taxon>
        <taxon>Streptosporangiales</taxon>
        <taxon>Thermomonosporaceae</taxon>
        <taxon>Thermomonospora</taxon>
    </lineage>
</organism>
<name>A0A1H6E0U7_9ACTN</name>
<evidence type="ECO:0008006" key="4">
    <source>
        <dbReference type="Google" id="ProtNLM"/>
    </source>
</evidence>
<gene>
    <name evidence="2" type="ORF">SAMN04489712_12821</name>
</gene>
<keyword evidence="1" id="KW-0732">Signal</keyword>
<proteinExistence type="predicted"/>
<keyword evidence="3" id="KW-1185">Reference proteome</keyword>
<reference evidence="3" key="1">
    <citation type="submission" date="2016-10" db="EMBL/GenBank/DDBJ databases">
        <authorList>
            <person name="Varghese N."/>
            <person name="Submissions S."/>
        </authorList>
    </citation>
    <scope>NUCLEOTIDE SEQUENCE [LARGE SCALE GENOMIC DNA]</scope>
    <source>
        <strain evidence="3">DSM 43163</strain>
    </source>
</reference>
<accession>A0A1H6E0U7</accession>